<organism evidence="2 3">
    <name type="scientific">Ruminococcus flavefaciens</name>
    <dbReference type="NCBI Taxonomy" id="1265"/>
    <lineage>
        <taxon>Bacteria</taxon>
        <taxon>Bacillati</taxon>
        <taxon>Bacillota</taxon>
        <taxon>Clostridia</taxon>
        <taxon>Eubacteriales</taxon>
        <taxon>Oscillospiraceae</taxon>
        <taxon>Ruminococcus</taxon>
    </lineage>
</organism>
<feature type="transmembrane region" description="Helical" evidence="1">
    <location>
        <begin position="54"/>
        <end position="72"/>
    </location>
</feature>
<dbReference type="Proteomes" id="UP000184394">
    <property type="component" value="Unassembled WGS sequence"/>
</dbReference>
<sequence length="257" mass="28553">MLFLICLSGFGEWLSEAVEDYGLIALAAIPSLVLIGFLLRCYIKLLINDPKGALSALFLVLGVIAALTIPAFFIDPKIWGDIVMLAIISIPVVYFAVKQPKRMVKIVLLTISCAALLTAIGFIFSPAIAIAAAFNGFMLAMTISSFFSLKKCIKLEKEGLRTEGRFLRWQIYGRNSQAIFGYTTEDGVYHEESVCDFAAASRKMKKQPLTLLYDREDTSTVYVQKYSLIGCISYFCIFLALLAGMLIFTIYLLILSR</sequence>
<keyword evidence="1" id="KW-1133">Transmembrane helix</keyword>
<gene>
    <name evidence="2" type="ORF">SAMN04487860_101331</name>
</gene>
<accession>A0A1M7GJ22</accession>
<proteinExistence type="predicted"/>
<feature type="transmembrane region" description="Helical" evidence="1">
    <location>
        <begin position="21"/>
        <end position="42"/>
    </location>
</feature>
<keyword evidence="1" id="KW-0812">Transmembrane</keyword>
<dbReference type="RefSeq" id="WP_139277493.1">
    <property type="nucleotide sequence ID" value="NZ_FRCT01000001.1"/>
</dbReference>
<feature type="transmembrane region" description="Helical" evidence="1">
    <location>
        <begin position="78"/>
        <end position="97"/>
    </location>
</feature>
<dbReference type="OrthoDB" id="1820411at2"/>
<feature type="transmembrane region" description="Helical" evidence="1">
    <location>
        <begin position="130"/>
        <end position="149"/>
    </location>
</feature>
<keyword evidence="1" id="KW-0472">Membrane</keyword>
<name>A0A1M7GJ22_RUMFL</name>
<protein>
    <submittedName>
        <fullName evidence="2">Uncharacterized protein</fullName>
    </submittedName>
</protein>
<reference evidence="2 3" key="1">
    <citation type="submission" date="2016-11" db="EMBL/GenBank/DDBJ databases">
        <authorList>
            <person name="Jaros S."/>
            <person name="Januszkiewicz K."/>
            <person name="Wedrychowicz H."/>
        </authorList>
    </citation>
    <scope>NUCLEOTIDE SEQUENCE [LARGE SCALE GENOMIC DNA]</scope>
    <source>
        <strain evidence="2 3">Y1</strain>
    </source>
</reference>
<evidence type="ECO:0000256" key="1">
    <source>
        <dbReference type="SAM" id="Phobius"/>
    </source>
</evidence>
<feature type="transmembrane region" description="Helical" evidence="1">
    <location>
        <begin position="232"/>
        <end position="254"/>
    </location>
</feature>
<evidence type="ECO:0000313" key="2">
    <source>
        <dbReference type="EMBL" id="SHM16201.1"/>
    </source>
</evidence>
<feature type="transmembrane region" description="Helical" evidence="1">
    <location>
        <begin position="104"/>
        <end position="124"/>
    </location>
</feature>
<dbReference type="AlphaFoldDB" id="A0A1M7GJ22"/>
<dbReference type="EMBL" id="FRCT01000001">
    <property type="protein sequence ID" value="SHM16201.1"/>
    <property type="molecule type" value="Genomic_DNA"/>
</dbReference>
<evidence type="ECO:0000313" key="3">
    <source>
        <dbReference type="Proteomes" id="UP000184394"/>
    </source>
</evidence>